<dbReference type="Gene3D" id="1.10.287.70">
    <property type="match status" value="1"/>
</dbReference>
<keyword evidence="2 6" id="KW-0812">Transmembrane</keyword>
<evidence type="ECO:0000256" key="2">
    <source>
        <dbReference type="ARBA" id="ARBA00022692"/>
    </source>
</evidence>
<feature type="transmembrane region" description="Helical" evidence="6">
    <location>
        <begin position="60"/>
        <end position="82"/>
    </location>
</feature>
<keyword evidence="4 6" id="KW-0472">Membrane</keyword>
<evidence type="ECO:0000313" key="8">
    <source>
        <dbReference type="Proteomes" id="UP000054495"/>
    </source>
</evidence>
<evidence type="ECO:0000256" key="3">
    <source>
        <dbReference type="ARBA" id="ARBA00022989"/>
    </source>
</evidence>
<keyword evidence="3 6" id="KW-1133">Transmembrane helix</keyword>
<dbReference type="SUPFAM" id="SSF81324">
    <property type="entry name" value="Voltage-gated potassium channels"/>
    <property type="match status" value="1"/>
</dbReference>
<feature type="transmembrane region" description="Helical" evidence="6">
    <location>
        <begin position="12"/>
        <end position="40"/>
    </location>
</feature>
<dbReference type="InterPro" id="IPR003280">
    <property type="entry name" value="2pore_dom_K_chnl"/>
</dbReference>
<dbReference type="GO" id="GO:0005886">
    <property type="term" value="C:plasma membrane"/>
    <property type="evidence" value="ECO:0007669"/>
    <property type="project" value="TreeGrafter"/>
</dbReference>
<proteinExistence type="predicted"/>
<reference evidence="7 8" key="1">
    <citation type="submission" date="2013-05" db="EMBL/GenBank/DDBJ databases">
        <title>Draft genome of the parasitic nematode Anyclostoma ceylanicum.</title>
        <authorList>
            <person name="Mitreva M."/>
        </authorList>
    </citation>
    <scope>NUCLEOTIDE SEQUENCE [LARGE SCALE GENOMIC DNA]</scope>
</reference>
<name>A0A0D6LNR5_9BILA</name>
<dbReference type="GO" id="GO:0022841">
    <property type="term" value="F:potassium ion leak channel activity"/>
    <property type="evidence" value="ECO:0007669"/>
    <property type="project" value="TreeGrafter"/>
</dbReference>
<evidence type="ECO:0000256" key="5">
    <source>
        <dbReference type="SAM" id="MobiDB-lite"/>
    </source>
</evidence>
<dbReference type="AlphaFoldDB" id="A0A0D6LNR5"/>
<evidence type="ECO:0000256" key="6">
    <source>
        <dbReference type="SAM" id="Phobius"/>
    </source>
</evidence>
<evidence type="ECO:0000313" key="7">
    <source>
        <dbReference type="EMBL" id="EPB69262.1"/>
    </source>
</evidence>
<evidence type="ECO:0000256" key="4">
    <source>
        <dbReference type="ARBA" id="ARBA00023136"/>
    </source>
</evidence>
<gene>
    <name evidence="7" type="ORF">ANCCEY_11639</name>
</gene>
<organism evidence="7 8">
    <name type="scientific">Ancylostoma ceylanicum</name>
    <dbReference type="NCBI Taxonomy" id="53326"/>
    <lineage>
        <taxon>Eukaryota</taxon>
        <taxon>Metazoa</taxon>
        <taxon>Ecdysozoa</taxon>
        <taxon>Nematoda</taxon>
        <taxon>Chromadorea</taxon>
        <taxon>Rhabditida</taxon>
        <taxon>Rhabditina</taxon>
        <taxon>Rhabditomorpha</taxon>
        <taxon>Strongyloidea</taxon>
        <taxon>Ancylostomatidae</taxon>
        <taxon>Ancylostomatinae</taxon>
        <taxon>Ancylostoma</taxon>
    </lineage>
</organism>
<dbReference type="EMBL" id="KE125317">
    <property type="protein sequence ID" value="EPB69262.1"/>
    <property type="molecule type" value="Genomic_DNA"/>
</dbReference>
<keyword evidence="8" id="KW-1185">Reference proteome</keyword>
<evidence type="ECO:0000256" key="1">
    <source>
        <dbReference type="ARBA" id="ARBA00004141"/>
    </source>
</evidence>
<feature type="region of interest" description="Disordered" evidence="5">
    <location>
        <begin position="188"/>
        <end position="215"/>
    </location>
</feature>
<dbReference type="PANTHER" id="PTHR11003">
    <property type="entry name" value="POTASSIUM CHANNEL, SUBFAMILY K"/>
    <property type="match status" value="1"/>
</dbReference>
<protein>
    <submittedName>
        <fullName evidence="7">Uncharacterized protein</fullName>
    </submittedName>
</protein>
<dbReference type="PANTHER" id="PTHR11003:SF240">
    <property type="entry name" value="POTASSIUM CHANNEL DOMAIN-CONTAINING PROTEIN"/>
    <property type="match status" value="1"/>
</dbReference>
<accession>A0A0D6LNR5</accession>
<dbReference type="GO" id="GO:0030322">
    <property type="term" value="P:stabilization of membrane potential"/>
    <property type="evidence" value="ECO:0007669"/>
    <property type="project" value="TreeGrafter"/>
</dbReference>
<comment type="subcellular location">
    <subcellularLocation>
        <location evidence="1">Membrane</location>
        <topology evidence="1">Multi-pass membrane protein</topology>
    </subcellularLocation>
</comment>
<dbReference type="Proteomes" id="UP000054495">
    <property type="component" value="Unassembled WGS sequence"/>
</dbReference>
<sequence length="215" mass="23810">MREIEACERRDLEIFDLPVVVGVSLIFGWVLLCSLVLSVWDQKWTITVGLGDLVPSSPRLLITMFGFILVGLSLVSMVINLLQAKMKKTYEAGRVTHDCSVMDHALAVSSSNEKLKCVSPGRDEHGSISEQSLSRSTQTNLSLPGVRQVVLRSDGVHWVNDISPLKSPDEVTHLVENETALRVCEQIGDNNEDDDNTDSIVGETDVLLEKEEEYS</sequence>
<dbReference type="GO" id="GO:0015271">
    <property type="term" value="F:outward rectifier potassium channel activity"/>
    <property type="evidence" value="ECO:0007669"/>
    <property type="project" value="TreeGrafter"/>
</dbReference>